<dbReference type="PANTHER" id="PTHR47116">
    <property type="entry name" value="PHLOEM FILAMENT PROTEIN"/>
    <property type="match status" value="1"/>
</dbReference>
<name>A0AAD8RTE0_LOLMU</name>
<evidence type="ECO:0000259" key="5">
    <source>
        <dbReference type="Pfam" id="PF16845"/>
    </source>
</evidence>
<comment type="similarity">
    <text evidence="1">Belongs to the cystatin family. Phytocystatin subfamily.</text>
</comment>
<evidence type="ECO:0000256" key="1">
    <source>
        <dbReference type="ARBA" id="ARBA00007233"/>
    </source>
</evidence>
<evidence type="ECO:0000313" key="6">
    <source>
        <dbReference type="EMBL" id="KAK1630820.1"/>
    </source>
</evidence>
<dbReference type="AlphaFoldDB" id="A0AAD8RTE0"/>
<dbReference type="EMBL" id="JAUUTY010000005">
    <property type="protein sequence ID" value="KAK1630820.1"/>
    <property type="molecule type" value="Genomic_DNA"/>
</dbReference>
<dbReference type="CDD" id="cd00042">
    <property type="entry name" value="CY"/>
    <property type="match status" value="1"/>
</dbReference>
<dbReference type="InterPro" id="IPR000010">
    <property type="entry name" value="Cystatin_dom"/>
</dbReference>
<organism evidence="6 7">
    <name type="scientific">Lolium multiflorum</name>
    <name type="common">Italian ryegrass</name>
    <name type="synonym">Lolium perenne subsp. multiflorum</name>
    <dbReference type="NCBI Taxonomy" id="4521"/>
    <lineage>
        <taxon>Eukaryota</taxon>
        <taxon>Viridiplantae</taxon>
        <taxon>Streptophyta</taxon>
        <taxon>Embryophyta</taxon>
        <taxon>Tracheophyta</taxon>
        <taxon>Spermatophyta</taxon>
        <taxon>Magnoliopsida</taxon>
        <taxon>Liliopsida</taxon>
        <taxon>Poales</taxon>
        <taxon>Poaceae</taxon>
        <taxon>BOP clade</taxon>
        <taxon>Pooideae</taxon>
        <taxon>Poodae</taxon>
        <taxon>Poeae</taxon>
        <taxon>Poeae Chloroplast Group 2 (Poeae type)</taxon>
        <taxon>Loliodinae</taxon>
        <taxon>Loliinae</taxon>
        <taxon>Lolium</taxon>
    </lineage>
</organism>
<evidence type="ECO:0000313" key="7">
    <source>
        <dbReference type="Proteomes" id="UP001231189"/>
    </source>
</evidence>
<evidence type="ECO:0000256" key="3">
    <source>
        <dbReference type="ARBA" id="ARBA00022704"/>
    </source>
</evidence>
<accession>A0AAD8RTE0</accession>
<keyword evidence="7" id="KW-1185">Reference proteome</keyword>
<dbReference type="Gene3D" id="3.10.450.10">
    <property type="match status" value="1"/>
</dbReference>
<keyword evidence="3" id="KW-0789">Thiol protease inhibitor</keyword>
<dbReference type="GO" id="GO:0004869">
    <property type="term" value="F:cysteine-type endopeptidase inhibitor activity"/>
    <property type="evidence" value="ECO:0007669"/>
    <property type="project" value="UniProtKB-KW"/>
</dbReference>
<comment type="caution">
    <text evidence="6">The sequence shown here is derived from an EMBL/GenBank/DDBJ whole genome shotgun (WGS) entry which is preliminary data.</text>
</comment>
<dbReference type="Pfam" id="PF16845">
    <property type="entry name" value="SQAPI"/>
    <property type="match status" value="1"/>
</dbReference>
<proteinExistence type="inferred from homology"/>
<reference evidence="6" key="1">
    <citation type="submission" date="2023-07" db="EMBL/GenBank/DDBJ databases">
        <title>A chromosome-level genome assembly of Lolium multiflorum.</title>
        <authorList>
            <person name="Chen Y."/>
            <person name="Copetti D."/>
            <person name="Kolliker R."/>
            <person name="Studer B."/>
        </authorList>
    </citation>
    <scope>NUCLEOTIDE SEQUENCE</scope>
    <source>
        <strain evidence="6">02402/16</strain>
        <tissue evidence="6">Leaf</tissue>
    </source>
</reference>
<feature type="domain" description="Cystatin" evidence="5">
    <location>
        <begin position="82"/>
        <end position="151"/>
    </location>
</feature>
<evidence type="ECO:0000256" key="2">
    <source>
        <dbReference type="ARBA" id="ARBA00022690"/>
    </source>
</evidence>
<dbReference type="GO" id="GO:0006952">
    <property type="term" value="P:defense response"/>
    <property type="evidence" value="ECO:0007669"/>
    <property type="project" value="UniProtKB-KW"/>
</dbReference>
<protein>
    <recommendedName>
        <fullName evidence="5">Cystatin domain-containing protein</fullName>
    </recommendedName>
</protein>
<keyword evidence="4" id="KW-0611">Plant defense</keyword>
<dbReference type="Proteomes" id="UP001231189">
    <property type="component" value="Unassembled WGS sequence"/>
</dbReference>
<keyword evidence="2" id="KW-0646">Protease inhibitor</keyword>
<dbReference type="SUPFAM" id="SSF54403">
    <property type="entry name" value="Cystatin/monellin"/>
    <property type="match status" value="1"/>
</dbReference>
<gene>
    <name evidence="6" type="ORF">QYE76_005135</name>
</gene>
<dbReference type="InterPro" id="IPR027214">
    <property type="entry name" value="Cystatin"/>
</dbReference>
<evidence type="ECO:0000256" key="4">
    <source>
        <dbReference type="ARBA" id="ARBA00022821"/>
    </source>
</evidence>
<dbReference type="InterPro" id="IPR046350">
    <property type="entry name" value="Cystatin_sf"/>
</dbReference>
<sequence>MAALINTTLSVPASPTGAVGAPRRRSRLAMVARAVRCHEQGGQESSRRAVVFGAAAVVTAMTAAVSGSARAEDMAGGYVEMVVDDHVRGLGEWAVRQHNKESGEKDDVQFGKVVKAEGQVVNGMNYNLFIDGKDIRGAPGTYLAEVYEKAANRPGVQEILKLNEFVRLLKSS</sequence>